<feature type="region of interest" description="Disordered" evidence="1">
    <location>
        <begin position="1"/>
        <end position="20"/>
    </location>
</feature>
<dbReference type="PANTHER" id="PTHR33233">
    <property type="entry name" value="ENDONUCLEASE/EXONUCLEASE/PHOSPHATASE"/>
    <property type="match status" value="1"/>
</dbReference>
<dbReference type="InterPro" id="IPR025558">
    <property type="entry name" value="DUF4283"/>
</dbReference>
<protein>
    <recommendedName>
        <fullName evidence="2">DUF4283 domain-containing protein</fullName>
    </recommendedName>
</protein>
<dbReference type="PaxDb" id="4097-A0A1S4CE97"/>
<accession>A0A1S4CE97</accession>
<dbReference type="OMA" id="MENYIAN"/>
<dbReference type="Pfam" id="PF14111">
    <property type="entry name" value="DUF4283"/>
    <property type="match status" value="1"/>
</dbReference>
<dbReference type="PANTHER" id="PTHR33233:SF17">
    <property type="entry name" value="DUF4283 DOMAIN-CONTAINING PROTEIN"/>
    <property type="match status" value="1"/>
</dbReference>
<gene>
    <name evidence="3" type="primary">LOC107817908</name>
</gene>
<evidence type="ECO:0000256" key="1">
    <source>
        <dbReference type="SAM" id="MobiDB-lite"/>
    </source>
</evidence>
<evidence type="ECO:0000259" key="2">
    <source>
        <dbReference type="Pfam" id="PF14111"/>
    </source>
</evidence>
<dbReference type="OrthoDB" id="1304801at2759"/>
<dbReference type="KEGG" id="nta:107817908"/>
<dbReference type="AlphaFoldDB" id="A0A1S4CE97"/>
<organism evidence="3">
    <name type="scientific">Nicotiana tabacum</name>
    <name type="common">Common tobacco</name>
    <dbReference type="NCBI Taxonomy" id="4097"/>
    <lineage>
        <taxon>Eukaryota</taxon>
        <taxon>Viridiplantae</taxon>
        <taxon>Streptophyta</taxon>
        <taxon>Embryophyta</taxon>
        <taxon>Tracheophyta</taxon>
        <taxon>Spermatophyta</taxon>
        <taxon>Magnoliopsida</taxon>
        <taxon>eudicotyledons</taxon>
        <taxon>Gunneridae</taxon>
        <taxon>Pentapetalae</taxon>
        <taxon>asterids</taxon>
        <taxon>lamiids</taxon>
        <taxon>Solanales</taxon>
        <taxon>Solanaceae</taxon>
        <taxon>Nicotianoideae</taxon>
        <taxon>Nicotianeae</taxon>
        <taxon>Nicotiana</taxon>
    </lineage>
</organism>
<name>A0A1S4CE97_TOBAC</name>
<reference evidence="3" key="1">
    <citation type="submission" date="2025-08" db="UniProtKB">
        <authorList>
            <consortium name="RefSeq"/>
        </authorList>
    </citation>
    <scope>IDENTIFICATION</scope>
</reference>
<proteinExistence type="predicted"/>
<sequence>MARQRKKLPSPLGEKDNDASLVTPAQVQTGRWLTGMGSAPIVFQNPAQGEKIVTPDTGFQQELRPMTFGSFLPQKFQPIVEESENKKGESTMKPAMKENTEVVHRRLNFSATGNVQPTRKIGNKEEEAVPSRYYNRSSQKGKALNYIPSIIRDATVVVQIDDEETKEQENYWSTTLIGYILGDNPYEKAMENYIANVWDFADQPQILYRDEGYFVFRFQNMVDRDLVLHNGPYTYHNKPLILQCWSVDFKFDPSCMNKIPLWVKFLGLPLRFWATDVLSKLGSAVGKPLYTDKFTAELEKISFARVIVEDDISRPLPDSVNLQTSRGIINQQIEYDWKPKFCCDCVRFGHNSEDCWLKNNQEGGEEIRKQPQK</sequence>
<dbReference type="RefSeq" id="XP_016499289.1">
    <property type="nucleotide sequence ID" value="XM_016643803.1"/>
</dbReference>
<feature type="domain" description="DUF4283" evidence="2">
    <location>
        <begin position="170"/>
        <end position="253"/>
    </location>
</feature>
<evidence type="ECO:0000313" key="3">
    <source>
        <dbReference type="RefSeq" id="XP_016499289.1"/>
    </source>
</evidence>